<comment type="similarity">
    <text evidence="3 15">Belongs to the phospholipase A1 family.</text>
</comment>
<dbReference type="Pfam" id="PF02253">
    <property type="entry name" value="PLA1"/>
    <property type="match status" value="1"/>
</dbReference>
<comment type="caution">
    <text evidence="16">The sequence shown here is derived from an EMBL/GenBank/DDBJ whole genome shotgun (WGS) entry which is preliminary data.</text>
</comment>
<gene>
    <name evidence="16" type="ORF">GCM10011395_33280</name>
</gene>
<accession>A0ABQ1H639</accession>
<evidence type="ECO:0000256" key="2">
    <source>
        <dbReference type="ARBA" id="ARBA00001604"/>
    </source>
</evidence>
<evidence type="ECO:0000313" key="16">
    <source>
        <dbReference type="EMBL" id="GGA60251.1"/>
    </source>
</evidence>
<dbReference type="RefSeq" id="WP_188449509.1">
    <property type="nucleotide sequence ID" value="NZ_BMDW01000028.1"/>
</dbReference>
<evidence type="ECO:0000256" key="14">
    <source>
        <dbReference type="ARBA" id="ARBA00023237"/>
    </source>
</evidence>
<comment type="subunit">
    <text evidence="4 15">Homodimer; dimerization is reversible, and the dimeric form is the active one.</text>
</comment>
<dbReference type="PANTHER" id="PTHR40457:SF1">
    <property type="entry name" value="PHOSPHOLIPASE A1"/>
    <property type="match status" value="1"/>
</dbReference>
<dbReference type="EC" id="3.1.1.4" evidence="15"/>
<keyword evidence="12 15" id="KW-0443">Lipid metabolism</keyword>
<dbReference type="SUPFAM" id="SSF56931">
    <property type="entry name" value="Outer membrane phospholipase A (OMPLA)"/>
    <property type="match status" value="1"/>
</dbReference>
<keyword evidence="7 15" id="KW-0479">Metal-binding</keyword>
<feature type="signal peptide" evidence="15">
    <location>
        <begin position="1"/>
        <end position="21"/>
    </location>
</feature>
<keyword evidence="13" id="KW-0472">Membrane</keyword>
<keyword evidence="17" id="KW-1185">Reference proteome</keyword>
<comment type="cofactor">
    <cofactor evidence="15">
        <name>Ca(2+)</name>
        <dbReference type="ChEBI" id="CHEBI:29108"/>
    </cofactor>
    <text evidence="15">Binds 1 Ca(2+) ion per monomer. In the dimeric form the Ca(2+) is bound by different amino acids with binding of each Ca(2+) shared with ligands coming from each monomer. The Ca(2+) ion may have a role in catalysis.</text>
</comment>
<evidence type="ECO:0000256" key="1">
    <source>
        <dbReference type="ARBA" id="ARBA00000111"/>
    </source>
</evidence>
<keyword evidence="9 15" id="KW-0378">Hydrolase</keyword>
<evidence type="ECO:0000256" key="11">
    <source>
        <dbReference type="ARBA" id="ARBA00022963"/>
    </source>
</evidence>
<comment type="catalytic activity">
    <reaction evidence="2 15">
        <text>a 1,2-diacyl-sn-glycero-3-phosphocholine + H2O = a 1-acyl-sn-glycero-3-phosphocholine + a fatty acid + H(+)</text>
        <dbReference type="Rhea" id="RHEA:15801"/>
        <dbReference type="ChEBI" id="CHEBI:15377"/>
        <dbReference type="ChEBI" id="CHEBI:15378"/>
        <dbReference type="ChEBI" id="CHEBI:28868"/>
        <dbReference type="ChEBI" id="CHEBI:57643"/>
        <dbReference type="ChEBI" id="CHEBI:58168"/>
        <dbReference type="EC" id="3.1.1.4"/>
    </reaction>
</comment>
<comment type="subcellular location">
    <subcellularLocation>
        <location evidence="15">Cell outer membrane</location>
        <topology evidence="15">Multi-pass membrane protein</topology>
    </subcellularLocation>
    <text evidence="15">One of the very few enzymes located there.</text>
</comment>
<evidence type="ECO:0000256" key="13">
    <source>
        <dbReference type="ARBA" id="ARBA00023136"/>
    </source>
</evidence>
<keyword evidence="10 15" id="KW-0106">Calcium</keyword>
<evidence type="ECO:0000256" key="7">
    <source>
        <dbReference type="ARBA" id="ARBA00022723"/>
    </source>
</evidence>
<evidence type="ECO:0000256" key="9">
    <source>
        <dbReference type="ARBA" id="ARBA00022801"/>
    </source>
</evidence>
<evidence type="ECO:0000256" key="6">
    <source>
        <dbReference type="ARBA" id="ARBA00022692"/>
    </source>
</evidence>
<dbReference type="Proteomes" id="UP000618591">
    <property type="component" value="Unassembled WGS sequence"/>
</dbReference>
<evidence type="ECO:0000256" key="5">
    <source>
        <dbReference type="ARBA" id="ARBA00022452"/>
    </source>
</evidence>
<reference evidence="17" key="1">
    <citation type="journal article" date="2019" name="Int. J. Syst. Evol. Microbiol.">
        <title>The Global Catalogue of Microorganisms (GCM) 10K type strain sequencing project: providing services to taxonomists for standard genome sequencing and annotation.</title>
        <authorList>
            <consortium name="The Broad Institute Genomics Platform"/>
            <consortium name="The Broad Institute Genome Sequencing Center for Infectious Disease"/>
            <person name="Wu L."/>
            <person name="Ma J."/>
        </authorList>
    </citation>
    <scope>NUCLEOTIDE SEQUENCE [LARGE SCALE GENOMIC DNA]</scope>
    <source>
        <strain evidence="17">CGMCC 1.10106</strain>
    </source>
</reference>
<keyword evidence="11 15" id="KW-0442">Lipid degradation</keyword>
<sequence length="355" mass="37774">MRSLSIIAAGTALLGAAPAMAQLRPLLDPPASADVARAGVEVYLLNEGPGAQPARGPDEIETIARDGTKLRLVAAPDEPQTIPAGGFVRVRYRLAASYPVALAAAAPTAAIGAPSGGGESVAVSSRDGSAAFLDRLHPFAPTYGVIGAKSSGAKLQVSFDVRLLGRDDGPRLDFAYTQAIFWDVNRPSGPIRTEIFSPEVFLDVPVSPTLTIGGGYHHDSNGGGVTNSVDVNRYFLRANKTFDLGRAWKLSVQPQAWGYFGNQGLARDLDRYWGYTSLGITLGQRDGWKVAVTGRGNPGTGKGSAEAFLSYPLPRIDDRLPQLYLFGQFFAGYGETLIDYNRTASHARFGIAFTR</sequence>
<evidence type="ECO:0000256" key="12">
    <source>
        <dbReference type="ARBA" id="ARBA00023098"/>
    </source>
</evidence>
<keyword evidence="8 15" id="KW-0732">Signal</keyword>
<evidence type="ECO:0000256" key="15">
    <source>
        <dbReference type="RuleBase" id="RU366027"/>
    </source>
</evidence>
<dbReference type="EMBL" id="BMDW01000028">
    <property type="protein sequence ID" value="GGA60251.1"/>
    <property type="molecule type" value="Genomic_DNA"/>
</dbReference>
<evidence type="ECO:0000256" key="4">
    <source>
        <dbReference type="ARBA" id="ARBA00011702"/>
    </source>
</evidence>
<dbReference type="EC" id="3.1.1.32" evidence="15"/>
<proteinExistence type="inferred from homology"/>
<evidence type="ECO:0000256" key="8">
    <source>
        <dbReference type="ARBA" id="ARBA00022729"/>
    </source>
</evidence>
<evidence type="ECO:0000256" key="3">
    <source>
        <dbReference type="ARBA" id="ARBA00010525"/>
    </source>
</evidence>
<keyword evidence="14 15" id="KW-0998">Cell outer membrane</keyword>
<dbReference type="InterPro" id="IPR036541">
    <property type="entry name" value="PLipase_A1_sf"/>
</dbReference>
<evidence type="ECO:0000313" key="17">
    <source>
        <dbReference type="Proteomes" id="UP000618591"/>
    </source>
</evidence>
<organism evidence="16 17">
    <name type="scientific">Sphingomonas psychrolutea</name>
    <dbReference type="NCBI Taxonomy" id="1259676"/>
    <lineage>
        <taxon>Bacteria</taxon>
        <taxon>Pseudomonadati</taxon>
        <taxon>Pseudomonadota</taxon>
        <taxon>Alphaproteobacteria</taxon>
        <taxon>Sphingomonadales</taxon>
        <taxon>Sphingomonadaceae</taxon>
        <taxon>Sphingomonas</taxon>
    </lineage>
</organism>
<feature type="chain" id="PRO_5044958030" description="Phospholipase A1" evidence="15">
    <location>
        <begin position="22"/>
        <end position="355"/>
    </location>
</feature>
<evidence type="ECO:0000256" key="10">
    <source>
        <dbReference type="ARBA" id="ARBA00022837"/>
    </source>
</evidence>
<dbReference type="PRINTS" id="PR01486">
    <property type="entry name" value="PHPHLIPASEA1"/>
</dbReference>
<keyword evidence="6" id="KW-0812">Transmembrane</keyword>
<dbReference type="PANTHER" id="PTHR40457">
    <property type="entry name" value="PHOSPHOLIPASE A1"/>
    <property type="match status" value="1"/>
</dbReference>
<comment type="function">
    <text evidence="15">Hydrolysis of phosphatidylcholine with phospholipase A2 (EC 3.1.1.4) and phospholipase A1 (EC 3.1.1.32) activities.</text>
</comment>
<comment type="catalytic activity">
    <reaction evidence="1 15">
        <text>a 1,2-diacyl-sn-glycero-3-phosphocholine + H2O = a 2-acyl-sn-glycero-3-phosphocholine + a fatty acid + H(+)</text>
        <dbReference type="Rhea" id="RHEA:18689"/>
        <dbReference type="ChEBI" id="CHEBI:15377"/>
        <dbReference type="ChEBI" id="CHEBI:15378"/>
        <dbReference type="ChEBI" id="CHEBI:28868"/>
        <dbReference type="ChEBI" id="CHEBI:57643"/>
        <dbReference type="ChEBI" id="CHEBI:57875"/>
        <dbReference type="EC" id="3.1.1.32"/>
    </reaction>
</comment>
<protein>
    <recommendedName>
        <fullName evidence="15">Phospholipase A1</fullName>
        <ecNumber evidence="15">3.1.1.32</ecNumber>
        <ecNumber evidence="15">3.1.1.4</ecNumber>
    </recommendedName>
    <alternativeName>
        <fullName evidence="15">Phosphatidylcholine 1-acylhydrolase</fullName>
    </alternativeName>
</protein>
<dbReference type="InterPro" id="IPR003187">
    <property type="entry name" value="PLipase_A1"/>
</dbReference>
<keyword evidence="5" id="KW-1134">Transmembrane beta strand</keyword>
<dbReference type="Gene3D" id="2.40.230.10">
    <property type="entry name" value="Phospholipase A1"/>
    <property type="match status" value="1"/>
</dbReference>
<name>A0ABQ1H639_9SPHN</name>